<evidence type="ECO:0000259" key="1">
    <source>
        <dbReference type="PROSITE" id="PS50943"/>
    </source>
</evidence>
<dbReference type="CDD" id="cd00093">
    <property type="entry name" value="HTH_XRE"/>
    <property type="match status" value="1"/>
</dbReference>
<feature type="domain" description="HTH cro/C1-type" evidence="1">
    <location>
        <begin position="20"/>
        <end position="42"/>
    </location>
</feature>
<dbReference type="AlphaFoldDB" id="A0A7R7DQE9"/>
<gene>
    <name evidence="2" type="ORF">Athai_33500</name>
</gene>
<dbReference type="RefSeq" id="WP_203962311.1">
    <property type="nucleotide sequence ID" value="NZ_AP023355.1"/>
</dbReference>
<dbReference type="GO" id="GO:0003677">
    <property type="term" value="F:DNA binding"/>
    <property type="evidence" value="ECO:0007669"/>
    <property type="project" value="InterPro"/>
</dbReference>
<dbReference type="Gene3D" id="1.10.260.40">
    <property type="entry name" value="lambda repressor-like DNA-binding domains"/>
    <property type="match status" value="1"/>
</dbReference>
<dbReference type="InterPro" id="IPR010982">
    <property type="entry name" value="Lambda_DNA-bd_dom_sf"/>
</dbReference>
<dbReference type="PROSITE" id="PS50943">
    <property type="entry name" value="HTH_CROC1"/>
    <property type="match status" value="1"/>
</dbReference>
<accession>A0A7R7DQE9</accession>
<proteinExistence type="predicted"/>
<protein>
    <recommendedName>
        <fullName evidence="1">HTH cro/C1-type domain-containing protein</fullName>
    </recommendedName>
</protein>
<evidence type="ECO:0000313" key="3">
    <source>
        <dbReference type="Proteomes" id="UP000611640"/>
    </source>
</evidence>
<keyword evidence="3" id="KW-1185">Reference proteome</keyword>
<reference evidence="2 3" key="1">
    <citation type="submission" date="2020-08" db="EMBL/GenBank/DDBJ databases">
        <title>Whole genome shotgun sequence of Actinocatenispora thailandica NBRC 105041.</title>
        <authorList>
            <person name="Komaki H."/>
            <person name="Tamura T."/>
        </authorList>
    </citation>
    <scope>NUCLEOTIDE SEQUENCE [LARGE SCALE GENOMIC DNA]</scope>
    <source>
        <strain evidence="2 3">NBRC 105041</strain>
    </source>
</reference>
<dbReference type="EMBL" id="AP023355">
    <property type="protein sequence ID" value="BCJ35847.1"/>
    <property type="molecule type" value="Genomic_DNA"/>
</dbReference>
<dbReference type="SUPFAM" id="SSF47413">
    <property type="entry name" value="lambda repressor-like DNA-binding domains"/>
    <property type="match status" value="1"/>
</dbReference>
<evidence type="ECO:0000313" key="2">
    <source>
        <dbReference type="EMBL" id="BCJ35847.1"/>
    </source>
</evidence>
<dbReference type="InterPro" id="IPR001387">
    <property type="entry name" value="Cro/C1-type_HTH"/>
</dbReference>
<sequence length="43" mass="4989">MTDPDDTPPETLQEYFVLQLRRFRHGRGLSQAQLAERINFSPG</sequence>
<dbReference type="KEGG" id="atl:Athai_33500"/>
<organism evidence="2 3">
    <name type="scientific">Actinocatenispora thailandica</name>
    <dbReference type="NCBI Taxonomy" id="227318"/>
    <lineage>
        <taxon>Bacteria</taxon>
        <taxon>Bacillati</taxon>
        <taxon>Actinomycetota</taxon>
        <taxon>Actinomycetes</taxon>
        <taxon>Micromonosporales</taxon>
        <taxon>Micromonosporaceae</taxon>
        <taxon>Actinocatenispora</taxon>
    </lineage>
</organism>
<name>A0A7R7DQE9_9ACTN</name>
<dbReference type="Proteomes" id="UP000611640">
    <property type="component" value="Chromosome"/>
</dbReference>